<protein>
    <submittedName>
        <fullName evidence="3">Hydrolase, alpha beta domain protein</fullName>
    </submittedName>
</protein>
<dbReference type="RefSeq" id="WP_054735474.1">
    <property type="nucleotide sequence ID" value="NZ_AZFZ01000043.1"/>
</dbReference>
<keyword evidence="1 3" id="KW-0378">Hydrolase</keyword>
<organism evidence="3 4">
    <name type="scientific">Lentilactobacillus parafarraginis DSM 18390 = JCM 14109</name>
    <dbReference type="NCBI Taxonomy" id="1423786"/>
    <lineage>
        <taxon>Bacteria</taxon>
        <taxon>Bacillati</taxon>
        <taxon>Bacillota</taxon>
        <taxon>Bacilli</taxon>
        <taxon>Lactobacillales</taxon>
        <taxon>Lactobacillaceae</taxon>
        <taxon>Lentilactobacillus</taxon>
    </lineage>
</organism>
<evidence type="ECO:0000256" key="1">
    <source>
        <dbReference type="ARBA" id="ARBA00022801"/>
    </source>
</evidence>
<evidence type="ECO:0000259" key="2">
    <source>
        <dbReference type="Pfam" id="PF07859"/>
    </source>
</evidence>
<dbReference type="InterPro" id="IPR029058">
    <property type="entry name" value="AB_hydrolase_fold"/>
</dbReference>
<dbReference type="Pfam" id="PF07859">
    <property type="entry name" value="Abhydrolase_3"/>
    <property type="match status" value="1"/>
</dbReference>
<accession>A0A0R1YT74</accession>
<dbReference type="InterPro" id="IPR050300">
    <property type="entry name" value="GDXG_lipolytic_enzyme"/>
</dbReference>
<comment type="caution">
    <text evidence="3">The sequence shown here is derived from an EMBL/GenBank/DDBJ whole genome shotgun (WGS) entry which is preliminary data.</text>
</comment>
<dbReference type="InterPro" id="IPR013094">
    <property type="entry name" value="AB_hydrolase_3"/>
</dbReference>
<sequence>MSFAARRLLKQFRREDYRKSVNHSFLHPNQKVNIFKDTDQYNQIYQTNSGQVVTIDPVKSPTSQILYFHGGAFTVPMNQDQLTMITTIATAANSRIQVADFPLLPNHRGAELLEFAKQALAYTVKQALPTFVVADSAGAALGLQAVIQESAGVVGTVLISPWLDMQLTDPQLTALESADVMLDLNVLKQIGGQFAAGLKPWDWADVFDPAHLNVGPLKIFYGENEFLTPINEQFITAAKKAVNATVEVTRFKDGFHDYPLWAKLPETKKTVSQIAEFITSQRDA</sequence>
<dbReference type="PATRIC" id="fig|1423786.4.peg.2032"/>
<dbReference type="PANTHER" id="PTHR48081">
    <property type="entry name" value="AB HYDROLASE SUPERFAMILY PROTEIN C4A8.06C"/>
    <property type="match status" value="1"/>
</dbReference>
<dbReference type="Proteomes" id="UP000051010">
    <property type="component" value="Unassembled WGS sequence"/>
</dbReference>
<dbReference type="AlphaFoldDB" id="A0A0R1YT74"/>
<gene>
    <name evidence="3" type="ORF">FD47_GL001924</name>
</gene>
<dbReference type="EMBL" id="AZFZ01000043">
    <property type="protein sequence ID" value="KRM42396.1"/>
    <property type="molecule type" value="Genomic_DNA"/>
</dbReference>
<evidence type="ECO:0000313" key="4">
    <source>
        <dbReference type="Proteomes" id="UP000051010"/>
    </source>
</evidence>
<dbReference type="Gene3D" id="3.40.50.1820">
    <property type="entry name" value="alpha/beta hydrolase"/>
    <property type="match status" value="1"/>
</dbReference>
<evidence type="ECO:0000313" key="3">
    <source>
        <dbReference type="EMBL" id="KRM42396.1"/>
    </source>
</evidence>
<reference evidence="3 4" key="1">
    <citation type="journal article" date="2015" name="Genome Announc.">
        <title>Expanding the biotechnology potential of lactobacilli through comparative genomics of 213 strains and associated genera.</title>
        <authorList>
            <person name="Sun Z."/>
            <person name="Harris H.M."/>
            <person name="McCann A."/>
            <person name="Guo C."/>
            <person name="Argimon S."/>
            <person name="Zhang W."/>
            <person name="Yang X."/>
            <person name="Jeffery I.B."/>
            <person name="Cooney J.C."/>
            <person name="Kagawa T.F."/>
            <person name="Liu W."/>
            <person name="Song Y."/>
            <person name="Salvetti E."/>
            <person name="Wrobel A."/>
            <person name="Rasinkangas P."/>
            <person name="Parkhill J."/>
            <person name="Rea M.C."/>
            <person name="O'Sullivan O."/>
            <person name="Ritari J."/>
            <person name="Douillard F.P."/>
            <person name="Paul Ross R."/>
            <person name="Yang R."/>
            <person name="Briner A.E."/>
            <person name="Felis G.E."/>
            <person name="de Vos W.M."/>
            <person name="Barrangou R."/>
            <person name="Klaenhammer T.R."/>
            <person name="Caufield P.W."/>
            <person name="Cui Y."/>
            <person name="Zhang H."/>
            <person name="O'Toole P.W."/>
        </authorList>
    </citation>
    <scope>NUCLEOTIDE SEQUENCE [LARGE SCALE GENOMIC DNA]</scope>
    <source>
        <strain evidence="3 4">DSM 18390</strain>
    </source>
</reference>
<name>A0A0R1YT74_9LACO</name>
<dbReference type="GO" id="GO:0016787">
    <property type="term" value="F:hydrolase activity"/>
    <property type="evidence" value="ECO:0007669"/>
    <property type="project" value="UniProtKB-KW"/>
</dbReference>
<proteinExistence type="predicted"/>
<feature type="domain" description="Alpha/beta hydrolase fold-3" evidence="2">
    <location>
        <begin position="65"/>
        <end position="258"/>
    </location>
</feature>
<dbReference type="PANTHER" id="PTHR48081:SF31">
    <property type="entry name" value="STERYL ACETYL HYDROLASE MUG81-RELATED"/>
    <property type="match status" value="1"/>
</dbReference>
<dbReference type="SUPFAM" id="SSF53474">
    <property type="entry name" value="alpha/beta-Hydrolases"/>
    <property type="match status" value="1"/>
</dbReference>